<dbReference type="Proteomes" id="UP001386955">
    <property type="component" value="Unassembled WGS sequence"/>
</dbReference>
<keyword evidence="1" id="KW-0812">Transmembrane</keyword>
<sequence>MFIKMRWKDFSPLIKSVMERTMVTVTELLCVLFIPCLHFHLQLHKLFLVVPSCFCSFCTVVAVVAVVFFLSCSLNITSVLDPKIWGQKD</sequence>
<organism evidence="2 3">
    <name type="scientific">Psophocarpus tetragonolobus</name>
    <name type="common">Winged bean</name>
    <name type="synonym">Dolichos tetragonolobus</name>
    <dbReference type="NCBI Taxonomy" id="3891"/>
    <lineage>
        <taxon>Eukaryota</taxon>
        <taxon>Viridiplantae</taxon>
        <taxon>Streptophyta</taxon>
        <taxon>Embryophyta</taxon>
        <taxon>Tracheophyta</taxon>
        <taxon>Spermatophyta</taxon>
        <taxon>Magnoliopsida</taxon>
        <taxon>eudicotyledons</taxon>
        <taxon>Gunneridae</taxon>
        <taxon>Pentapetalae</taxon>
        <taxon>rosids</taxon>
        <taxon>fabids</taxon>
        <taxon>Fabales</taxon>
        <taxon>Fabaceae</taxon>
        <taxon>Papilionoideae</taxon>
        <taxon>50 kb inversion clade</taxon>
        <taxon>NPAAA clade</taxon>
        <taxon>indigoferoid/millettioid clade</taxon>
        <taxon>Phaseoleae</taxon>
        <taxon>Psophocarpus</taxon>
    </lineage>
</organism>
<name>A0AAN9XVG3_PSOTE</name>
<evidence type="ECO:0000313" key="2">
    <source>
        <dbReference type="EMBL" id="KAK7411481.1"/>
    </source>
</evidence>
<dbReference type="AlphaFoldDB" id="A0AAN9XVG3"/>
<feature type="transmembrane region" description="Helical" evidence="1">
    <location>
        <begin position="47"/>
        <end position="70"/>
    </location>
</feature>
<feature type="transmembrane region" description="Helical" evidence="1">
    <location>
        <begin position="21"/>
        <end position="41"/>
    </location>
</feature>
<keyword evidence="3" id="KW-1185">Reference proteome</keyword>
<keyword evidence="1" id="KW-1133">Transmembrane helix</keyword>
<proteinExistence type="predicted"/>
<protein>
    <submittedName>
        <fullName evidence="2">Uncharacterized protein</fullName>
    </submittedName>
</protein>
<reference evidence="2 3" key="1">
    <citation type="submission" date="2024-01" db="EMBL/GenBank/DDBJ databases">
        <title>The genomes of 5 underutilized Papilionoideae crops provide insights into root nodulation and disease resistanc.</title>
        <authorList>
            <person name="Jiang F."/>
        </authorList>
    </citation>
    <scope>NUCLEOTIDE SEQUENCE [LARGE SCALE GENOMIC DNA]</scope>
    <source>
        <strain evidence="2">DUOXIRENSHENG_FW03</strain>
        <tissue evidence="2">Leaves</tissue>
    </source>
</reference>
<gene>
    <name evidence="2" type="ORF">VNO78_02915</name>
</gene>
<evidence type="ECO:0000256" key="1">
    <source>
        <dbReference type="SAM" id="Phobius"/>
    </source>
</evidence>
<comment type="caution">
    <text evidence="2">The sequence shown here is derived from an EMBL/GenBank/DDBJ whole genome shotgun (WGS) entry which is preliminary data.</text>
</comment>
<dbReference type="EMBL" id="JAYMYS010000001">
    <property type="protein sequence ID" value="KAK7411481.1"/>
    <property type="molecule type" value="Genomic_DNA"/>
</dbReference>
<accession>A0AAN9XVG3</accession>
<evidence type="ECO:0000313" key="3">
    <source>
        <dbReference type="Proteomes" id="UP001386955"/>
    </source>
</evidence>
<keyword evidence="1" id="KW-0472">Membrane</keyword>